<evidence type="ECO:0000256" key="4">
    <source>
        <dbReference type="ARBA" id="ARBA00022989"/>
    </source>
</evidence>
<feature type="transmembrane region" description="Helical" evidence="7">
    <location>
        <begin position="38"/>
        <end position="58"/>
    </location>
</feature>
<dbReference type="EMBL" id="JAADZU010000038">
    <property type="protein sequence ID" value="NDK90468.1"/>
    <property type="molecule type" value="Genomic_DNA"/>
</dbReference>
<evidence type="ECO:0000313" key="9">
    <source>
        <dbReference type="Proteomes" id="UP000466307"/>
    </source>
</evidence>
<feature type="transmembrane region" description="Helical" evidence="7">
    <location>
        <begin position="247"/>
        <end position="266"/>
    </location>
</feature>
<dbReference type="NCBIfam" id="NF041756">
    <property type="entry name" value="EfeU"/>
    <property type="match status" value="1"/>
</dbReference>
<sequence length="570" mass="58876">MLATFIIGLREGLEAALIVGIIAAFLRRQNRTDALRWMWIGVGVAITICVAVAVGLEILSRDLPQRQQEMLETVIGVVAVAMVTYMIVWMRRHARDLKGDLESAAAEAMDDGSAIAFAVMAFLAVLREGLETSVFLVAAFNSSQNALPSATGAVLGIAVSVALGYGIYRGGVRINLSRFFTVTGALLALVAAGLVMTALRTAHEAGWLDVGQQQVVDLTWLVRPGTVQASLITGVLGIPTKPVLIEVLGWAIYLVVVGTVVLWPASRPFPRRAVGLVTATLAGLSAIAALVTFLTAPVAPDGAGTRTLDAAITTAPQTSGILTGLTAHAPEHVAVTLDSTTVDSTDAATGNAGDTATGSLTTDGVTTALPAMTGGATTPVGTIAAPTYHQVVVPDLPIEQIVPGAPQRVTLPQIAAANGGRLPVGLDPRKFGDTAPVIYAVSADVTVSVDPDFATPLATEVTYAVTATVTPAAGAAAVLGKVATFTAIHQATAADLASVEDARDQQQAHDSRAVTIPVTLVVIAAVLAAAAAILLWPRRRPDTPADPGTPVPKPETAVTERPFEKKENTR</sequence>
<dbReference type="InterPro" id="IPR004923">
    <property type="entry name" value="FTR1/Fip1/EfeU"/>
</dbReference>
<organism evidence="8 9">
    <name type="scientific">Gordonia desulfuricans</name>
    <dbReference type="NCBI Taxonomy" id="89051"/>
    <lineage>
        <taxon>Bacteria</taxon>
        <taxon>Bacillati</taxon>
        <taxon>Actinomycetota</taxon>
        <taxon>Actinomycetes</taxon>
        <taxon>Mycobacteriales</taxon>
        <taxon>Gordoniaceae</taxon>
        <taxon>Gordonia</taxon>
    </lineage>
</organism>
<evidence type="ECO:0000256" key="2">
    <source>
        <dbReference type="ARBA" id="ARBA00008333"/>
    </source>
</evidence>
<keyword evidence="9" id="KW-1185">Reference proteome</keyword>
<evidence type="ECO:0000256" key="6">
    <source>
        <dbReference type="SAM" id="MobiDB-lite"/>
    </source>
</evidence>
<feature type="transmembrane region" description="Helical" evidence="7">
    <location>
        <begin position="70"/>
        <end position="88"/>
    </location>
</feature>
<reference evidence="8 9" key="1">
    <citation type="submission" date="2020-01" db="EMBL/GenBank/DDBJ databases">
        <title>Investigation of new actinobacteria for the biodesulphurisation of diesel fuel.</title>
        <authorList>
            <person name="Athi Narayanan S.M."/>
        </authorList>
    </citation>
    <scope>NUCLEOTIDE SEQUENCE [LARGE SCALE GENOMIC DNA]</scope>
    <source>
        <strain evidence="8 9">213E</strain>
    </source>
</reference>
<gene>
    <name evidence="8" type="ORF">GYA93_12895</name>
</gene>
<protein>
    <submittedName>
        <fullName evidence="8">Iron transporter</fullName>
    </submittedName>
</protein>
<dbReference type="Pfam" id="PF03239">
    <property type="entry name" value="FTR1"/>
    <property type="match status" value="1"/>
</dbReference>
<feature type="compositionally biased region" description="Basic and acidic residues" evidence="6">
    <location>
        <begin position="561"/>
        <end position="570"/>
    </location>
</feature>
<keyword evidence="4 7" id="KW-1133">Transmembrane helix</keyword>
<evidence type="ECO:0000313" key="8">
    <source>
        <dbReference type="EMBL" id="NDK90468.1"/>
    </source>
</evidence>
<evidence type="ECO:0000256" key="3">
    <source>
        <dbReference type="ARBA" id="ARBA00022692"/>
    </source>
</evidence>
<dbReference type="AlphaFoldDB" id="A0A7K3LQH0"/>
<comment type="subcellular location">
    <subcellularLocation>
        <location evidence="1">Membrane</location>
        <topology evidence="1">Multi-pass membrane protein</topology>
    </subcellularLocation>
</comment>
<dbReference type="RefSeq" id="WP_083534295.1">
    <property type="nucleotide sequence ID" value="NZ_JAADZU010000038.1"/>
</dbReference>
<comment type="caution">
    <text evidence="8">The sequence shown here is derived from an EMBL/GenBank/DDBJ whole genome shotgun (WGS) entry which is preliminary data.</text>
</comment>
<dbReference type="Proteomes" id="UP000466307">
    <property type="component" value="Unassembled WGS sequence"/>
</dbReference>
<dbReference type="PANTHER" id="PTHR31632:SF2">
    <property type="entry name" value="PLASMA MEMBRANE IRON PERMEASE"/>
    <property type="match status" value="1"/>
</dbReference>
<feature type="transmembrane region" description="Helical" evidence="7">
    <location>
        <begin position="273"/>
        <end position="296"/>
    </location>
</feature>
<accession>A0A7K3LQH0</accession>
<dbReference type="PANTHER" id="PTHR31632">
    <property type="entry name" value="IRON TRANSPORTER FTH1"/>
    <property type="match status" value="1"/>
</dbReference>
<keyword evidence="3 7" id="KW-0812">Transmembrane</keyword>
<feature type="transmembrane region" description="Helical" evidence="7">
    <location>
        <begin position="6"/>
        <end position="26"/>
    </location>
</feature>
<keyword evidence="5 7" id="KW-0472">Membrane</keyword>
<dbReference type="GO" id="GO:0015093">
    <property type="term" value="F:ferrous iron transmembrane transporter activity"/>
    <property type="evidence" value="ECO:0007669"/>
    <property type="project" value="TreeGrafter"/>
</dbReference>
<comment type="similarity">
    <text evidence="2">Belongs to the oxidase-dependent Fe transporter (OFeT) (TC 9.A.10.1) family.</text>
</comment>
<evidence type="ECO:0000256" key="5">
    <source>
        <dbReference type="ARBA" id="ARBA00023136"/>
    </source>
</evidence>
<evidence type="ECO:0000256" key="1">
    <source>
        <dbReference type="ARBA" id="ARBA00004141"/>
    </source>
</evidence>
<name>A0A7K3LQH0_9ACTN</name>
<feature type="transmembrane region" description="Helical" evidence="7">
    <location>
        <begin position="146"/>
        <end position="167"/>
    </location>
</feature>
<feature type="transmembrane region" description="Helical" evidence="7">
    <location>
        <begin position="514"/>
        <end position="536"/>
    </location>
</feature>
<dbReference type="GO" id="GO:0033573">
    <property type="term" value="C:high-affinity iron permease complex"/>
    <property type="evidence" value="ECO:0007669"/>
    <property type="project" value="InterPro"/>
</dbReference>
<feature type="transmembrane region" description="Helical" evidence="7">
    <location>
        <begin position="179"/>
        <end position="199"/>
    </location>
</feature>
<proteinExistence type="inferred from homology"/>
<evidence type="ECO:0000256" key="7">
    <source>
        <dbReference type="SAM" id="Phobius"/>
    </source>
</evidence>
<feature type="region of interest" description="Disordered" evidence="6">
    <location>
        <begin position="539"/>
        <end position="570"/>
    </location>
</feature>